<dbReference type="AlphaFoldDB" id="C5KWQ1"/>
<sequence length="132" mass="14067">MAIISVVTGLLATSVLLSAAPSGSYCAAPHTEFGNGSVNLTITSSRTFDIRASYRPRHGPRAWGSKTGVPYEYIPSTGEFKLTDITKLLALASNIAAPFAPPILTNLTFDGAIRVNLSGFDLGIYPLYSCRR</sequence>
<dbReference type="GeneID" id="9056660"/>
<reference evidence="2 3" key="1">
    <citation type="submission" date="2008-07" db="EMBL/GenBank/DDBJ databases">
        <authorList>
            <person name="El-Sayed N."/>
            <person name="Caler E."/>
            <person name="Inman J."/>
            <person name="Amedeo P."/>
            <person name="Hass B."/>
            <person name="Wortman J."/>
        </authorList>
    </citation>
    <scope>NUCLEOTIDE SEQUENCE [LARGE SCALE GENOMIC DNA]</scope>
    <source>
        <strain evidence="3">ATCC 50983 / TXsc</strain>
    </source>
</reference>
<evidence type="ECO:0000313" key="3">
    <source>
        <dbReference type="Proteomes" id="UP000007800"/>
    </source>
</evidence>
<feature type="signal peptide" evidence="1">
    <location>
        <begin position="1"/>
        <end position="19"/>
    </location>
</feature>
<dbReference type="InParanoid" id="C5KWQ1"/>
<dbReference type="EMBL" id="GG677039">
    <property type="protein sequence ID" value="EER11126.1"/>
    <property type="molecule type" value="Genomic_DNA"/>
</dbReference>
<name>C5KWQ1_PERM5</name>
<dbReference type="Proteomes" id="UP000007800">
    <property type="component" value="Unassembled WGS sequence"/>
</dbReference>
<accession>C5KWQ1</accession>
<organism evidence="3">
    <name type="scientific">Perkinsus marinus (strain ATCC 50983 / TXsc)</name>
    <dbReference type="NCBI Taxonomy" id="423536"/>
    <lineage>
        <taxon>Eukaryota</taxon>
        <taxon>Sar</taxon>
        <taxon>Alveolata</taxon>
        <taxon>Perkinsozoa</taxon>
        <taxon>Perkinsea</taxon>
        <taxon>Perkinsida</taxon>
        <taxon>Perkinsidae</taxon>
        <taxon>Perkinsus</taxon>
    </lineage>
</organism>
<gene>
    <name evidence="2" type="ORF">Pmar_PMAR020105</name>
</gene>
<keyword evidence="3" id="KW-1185">Reference proteome</keyword>
<dbReference type="RefSeq" id="XP_002779331.1">
    <property type="nucleotide sequence ID" value="XM_002779285.1"/>
</dbReference>
<evidence type="ECO:0000256" key="1">
    <source>
        <dbReference type="SAM" id="SignalP"/>
    </source>
</evidence>
<evidence type="ECO:0000313" key="2">
    <source>
        <dbReference type="EMBL" id="EER11126.1"/>
    </source>
</evidence>
<protein>
    <submittedName>
        <fullName evidence="2">Uncharacterized protein</fullName>
    </submittedName>
</protein>
<proteinExistence type="predicted"/>
<feature type="chain" id="PRO_5002952880" evidence="1">
    <location>
        <begin position="20"/>
        <end position="132"/>
    </location>
</feature>
<keyword evidence="1" id="KW-0732">Signal</keyword>